<keyword evidence="3" id="KW-0819">tRNA processing</keyword>
<proteinExistence type="inferred from homology"/>
<dbReference type="FunFam" id="3.30.420.40:FF:000012">
    <property type="entry name" value="tRNA N6-adenosine threonylcarbamoyltransferase"/>
    <property type="match status" value="1"/>
</dbReference>
<keyword evidence="2" id="KW-0808">Transferase</keyword>
<name>A0A381T551_9ZZZZ</name>
<dbReference type="InterPro" id="IPR017861">
    <property type="entry name" value="KAE1/TsaD"/>
</dbReference>
<dbReference type="SUPFAM" id="SSF53067">
    <property type="entry name" value="Actin-like ATPase domain"/>
    <property type="match status" value="2"/>
</dbReference>
<sequence length="343" mass="38153">MYDFIMLAFSVETSCDETSVCIMHSDKTILSHIVYSQEIHKKHGGVVPELASRAHLEILQQITKDCFKQAQLSPNNIDLYSATCGPGLIGGLLVGSIFAKSLSLGVNKPFIPINHLEGHLLSPIFNNSINFPHISYLLTGGHTQIYLVNGIGKYKLLGQTLDDAIGEAFDKVAKLLGLTYPGGAEIEEKAKKGNENTFDLPKPLSKNKNFDFSFSGLKTYINLVAKKNDNSLEFVENMCASFQKNISEILITKMSYLLDYLFENKINIDSISLVGGVAKNKYIQNKLSSYCKKYNITVLLPISEMISDNAAMIAWACLKKYNKNMIDINFKADPRLAIDNINY</sequence>
<dbReference type="PANTHER" id="PTHR11735:SF6">
    <property type="entry name" value="TRNA N6-ADENOSINE THREONYLCARBAMOYLTRANSFERASE, MITOCHONDRIAL"/>
    <property type="match status" value="1"/>
</dbReference>
<dbReference type="GO" id="GO:0061711">
    <property type="term" value="F:tRNA N(6)-L-threonylcarbamoyladenine synthase activity"/>
    <property type="evidence" value="ECO:0007669"/>
    <property type="project" value="UniProtKB-EC"/>
</dbReference>
<evidence type="ECO:0000256" key="3">
    <source>
        <dbReference type="ARBA" id="ARBA00022694"/>
    </source>
</evidence>
<dbReference type="InterPro" id="IPR022450">
    <property type="entry name" value="TsaD"/>
</dbReference>
<evidence type="ECO:0000256" key="6">
    <source>
        <dbReference type="ARBA" id="ARBA00048117"/>
    </source>
</evidence>
<dbReference type="GO" id="GO:0046872">
    <property type="term" value="F:metal ion binding"/>
    <property type="evidence" value="ECO:0007669"/>
    <property type="project" value="UniProtKB-KW"/>
</dbReference>
<dbReference type="Pfam" id="PF00814">
    <property type="entry name" value="TsaD"/>
    <property type="match status" value="1"/>
</dbReference>
<organism evidence="8">
    <name type="scientific">marine metagenome</name>
    <dbReference type="NCBI Taxonomy" id="408172"/>
    <lineage>
        <taxon>unclassified sequences</taxon>
        <taxon>metagenomes</taxon>
        <taxon>ecological metagenomes</taxon>
    </lineage>
</organism>
<dbReference type="PANTHER" id="PTHR11735">
    <property type="entry name" value="TRNA N6-ADENOSINE THREONYLCARBAMOYLTRANSFERASE"/>
    <property type="match status" value="1"/>
</dbReference>
<comment type="catalytic activity">
    <reaction evidence="6">
        <text>L-threonylcarbamoyladenylate + adenosine(37) in tRNA = N(6)-L-threonylcarbamoyladenosine(37) in tRNA + AMP + H(+)</text>
        <dbReference type="Rhea" id="RHEA:37059"/>
        <dbReference type="Rhea" id="RHEA-COMP:10162"/>
        <dbReference type="Rhea" id="RHEA-COMP:10163"/>
        <dbReference type="ChEBI" id="CHEBI:15378"/>
        <dbReference type="ChEBI" id="CHEBI:73682"/>
        <dbReference type="ChEBI" id="CHEBI:74411"/>
        <dbReference type="ChEBI" id="CHEBI:74418"/>
        <dbReference type="ChEBI" id="CHEBI:456215"/>
        <dbReference type="EC" id="2.3.1.234"/>
    </reaction>
</comment>
<evidence type="ECO:0000313" key="8">
    <source>
        <dbReference type="EMBL" id="SVA11320.1"/>
    </source>
</evidence>
<evidence type="ECO:0000259" key="7">
    <source>
        <dbReference type="Pfam" id="PF00814"/>
    </source>
</evidence>
<evidence type="ECO:0000256" key="1">
    <source>
        <dbReference type="ARBA" id="ARBA00012156"/>
    </source>
</evidence>
<dbReference type="Gene3D" id="3.30.420.40">
    <property type="match status" value="2"/>
</dbReference>
<evidence type="ECO:0000256" key="2">
    <source>
        <dbReference type="ARBA" id="ARBA00022679"/>
    </source>
</evidence>
<keyword evidence="5" id="KW-0012">Acyltransferase</keyword>
<dbReference type="HAMAP" id="MF_01445">
    <property type="entry name" value="TsaD"/>
    <property type="match status" value="1"/>
</dbReference>
<dbReference type="CDD" id="cd24133">
    <property type="entry name" value="ASKHA_NBD_TsaD_bac"/>
    <property type="match status" value="1"/>
</dbReference>
<gene>
    <name evidence="8" type="ORF">METZ01_LOCUS64174</name>
</gene>
<protein>
    <recommendedName>
        <fullName evidence="1">N(6)-L-threonylcarbamoyladenine synthase</fullName>
        <ecNumber evidence="1">2.3.1.234</ecNumber>
    </recommendedName>
</protein>
<evidence type="ECO:0000256" key="5">
    <source>
        <dbReference type="ARBA" id="ARBA00023315"/>
    </source>
</evidence>
<reference evidence="8" key="1">
    <citation type="submission" date="2018-05" db="EMBL/GenBank/DDBJ databases">
        <authorList>
            <person name="Lanie J.A."/>
            <person name="Ng W.-L."/>
            <person name="Kazmierczak K.M."/>
            <person name="Andrzejewski T.M."/>
            <person name="Davidsen T.M."/>
            <person name="Wayne K.J."/>
            <person name="Tettelin H."/>
            <person name="Glass J.I."/>
            <person name="Rusch D."/>
            <person name="Podicherti R."/>
            <person name="Tsui H.-C.T."/>
            <person name="Winkler M.E."/>
        </authorList>
    </citation>
    <scope>NUCLEOTIDE SEQUENCE</scope>
</reference>
<dbReference type="NCBIfam" id="TIGR03723">
    <property type="entry name" value="T6A_TsaD_YgjD"/>
    <property type="match status" value="1"/>
</dbReference>
<feature type="domain" description="Gcp-like" evidence="7">
    <location>
        <begin position="28"/>
        <end position="315"/>
    </location>
</feature>
<dbReference type="InterPro" id="IPR043129">
    <property type="entry name" value="ATPase_NBD"/>
</dbReference>
<dbReference type="InterPro" id="IPR000905">
    <property type="entry name" value="Gcp-like_dom"/>
</dbReference>
<dbReference type="EMBL" id="UINC01004042">
    <property type="protein sequence ID" value="SVA11320.1"/>
    <property type="molecule type" value="Genomic_DNA"/>
</dbReference>
<dbReference type="PRINTS" id="PR00789">
    <property type="entry name" value="OSIALOPTASE"/>
</dbReference>
<dbReference type="NCBIfam" id="TIGR00329">
    <property type="entry name" value="gcp_kae1"/>
    <property type="match status" value="1"/>
</dbReference>
<dbReference type="GO" id="GO:0002949">
    <property type="term" value="P:tRNA threonylcarbamoyladenosine modification"/>
    <property type="evidence" value="ECO:0007669"/>
    <property type="project" value="InterPro"/>
</dbReference>
<evidence type="ECO:0000256" key="4">
    <source>
        <dbReference type="ARBA" id="ARBA00022723"/>
    </source>
</evidence>
<accession>A0A381T551</accession>
<keyword evidence="4" id="KW-0479">Metal-binding</keyword>
<dbReference type="AlphaFoldDB" id="A0A381T551"/>
<dbReference type="EC" id="2.3.1.234" evidence="1"/>